<evidence type="ECO:0000313" key="1">
    <source>
        <dbReference type="EMBL" id="MFC4827089.1"/>
    </source>
</evidence>
<keyword evidence="2" id="KW-1185">Reference proteome</keyword>
<protein>
    <submittedName>
        <fullName evidence="1">Uncharacterized protein</fullName>
    </submittedName>
</protein>
<dbReference type="EMBL" id="JBHSHT010000005">
    <property type="protein sequence ID" value="MFC4827089.1"/>
    <property type="molecule type" value="Genomic_DNA"/>
</dbReference>
<sequence>MEGEVYLIEEAVEKLEQEHEFGGVRIHWYWEVKEDPDVFKHASSFISESLDEEYGELVFTTKENPCHESCISPDQGSRTDEVPFEPIEKVELPVNDLKAAIDGRREGAILRDHLLADGGNNNDFIPNNTWSKTEEHIESYEEAKILPSELVQDLLSGDLQSLWIASLTDRSTFGTVEEFWEIEDIIHSAELSDNPKDNAYSGPLFVYSRKSPSLFDVEEWRKRLEPKQESENREELVHLRSEINAFWSYDRQLRKADDVVEKMNGNGWEKTWPSNSRYIIAHDDGGMGPRKDKKDTAVPHPKAVAPAAHLTTDQWHIRVFKIGNSVDSGFSAAGQIHFDPWHHGYINPNNTNWQISTGRDFIKQEWTGYNFNTQLVKVGNSRGPSYFDGMPVMIEN</sequence>
<dbReference type="AlphaFoldDB" id="A0ABD5QAV8"/>
<accession>A0ABD5QAV8</accession>
<comment type="caution">
    <text evidence="1">The sequence shown here is derived from an EMBL/GenBank/DDBJ whole genome shotgun (WGS) entry which is preliminary data.</text>
</comment>
<gene>
    <name evidence="1" type="ORF">ACFO9K_22870</name>
</gene>
<dbReference type="Proteomes" id="UP001595945">
    <property type="component" value="Unassembled WGS sequence"/>
</dbReference>
<proteinExistence type="predicted"/>
<evidence type="ECO:0000313" key="2">
    <source>
        <dbReference type="Proteomes" id="UP001595945"/>
    </source>
</evidence>
<name>A0ABD5QAV8_9EURY</name>
<organism evidence="1 2">
    <name type="scientific">Halorussus aquaticus</name>
    <dbReference type="NCBI Taxonomy" id="2953748"/>
    <lineage>
        <taxon>Archaea</taxon>
        <taxon>Methanobacteriati</taxon>
        <taxon>Methanobacteriota</taxon>
        <taxon>Stenosarchaea group</taxon>
        <taxon>Halobacteria</taxon>
        <taxon>Halobacteriales</taxon>
        <taxon>Haladaptataceae</taxon>
        <taxon>Halorussus</taxon>
    </lineage>
</organism>
<reference evidence="1 2" key="1">
    <citation type="journal article" date="2019" name="Int. J. Syst. Evol. Microbiol.">
        <title>The Global Catalogue of Microorganisms (GCM) 10K type strain sequencing project: providing services to taxonomists for standard genome sequencing and annotation.</title>
        <authorList>
            <consortium name="The Broad Institute Genomics Platform"/>
            <consortium name="The Broad Institute Genome Sequencing Center for Infectious Disease"/>
            <person name="Wu L."/>
            <person name="Ma J."/>
        </authorList>
    </citation>
    <scope>NUCLEOTIDE SEQUENCE [LARGE SCALE GENOMIC DNA]</scope>
    <source>
        <strain evidence="1 2">XZYJ18</strain>
    </source>
</reference>
<dbReference type="RefSeq" id="WP_254270612.1">
    <property type="nucleotide sequence ID" value="NZ_CP100402.1"/>
</dbReference>
<dbReference type="GeneID" id="73047343"/>